<accession>A0ACC3DNF5</accession>
<keyword evidence="2" id="KW-1185">Reference proteome</keyword>
<protein>
    <submittedName>
        <fullName evidence="1">Uncharacterized protein</fullName>
    </submittedName>
</protein>
<proteinExistence type="predicted"/>
<evidence type="ECO:0000313" key="1">
    <source>
        <dbReference type="EMBL" id="KAK3078227.1"/>
    </source>
</evidence>
<dbReference type="Proteomes" id="UP001186974">
    <property type="component" value="Unassembled WGS sequence"/>
</dbReference>
<name>A0ACC3DNF5_9PEZI</name>
<evidence type="ECO:0000313" key="2">
    <source>
        <dbReference type="Proteomes" id="UP001186974"/>
    </source>
</evidence>
<dbReference type="EMBL" id="JAWDJW010002084">
    <property type="protein sequence ID" value="KAK3078227.1"/>
    <property type="molecule type" value="Genomic_DNA"/>
</dbReference>
<sequence length="279" mass="28987">MDYGYGGGGGGNYNTTTTSYGAQGGAGGGGFMAGGSQDNASGGGKSARNDTLRPVTIKQLNEASGHDPDFKVDGHDLAQVTFVGQIRSISSQTTNTTYKLDDGTGTIEAKVWIDSDSAENPDTSKPKPVENGYARLFGRLKEFNNRRHVGAHIIRPISDFNEVSYHMLEATAVHLHFTRGPPGGGANKAAGAQTNGTTDAGSGGANGMSGIPSGMSGAASKVYNCLRTSPQSNEGLHVQQIATTLGMQINDVEKAGDELLGNGVIYTTVDDHTWAILDC</sequence>
<organism evidence="1 2">
    <name type="scientific">Coniosporium uncinatum</name>
    <dbReference type="NCBI Taxonomy" id="93489"/>
    <lineage>
        <taxon>Eukaryota</taxon>
        <taxon>Fungi</taxon>
        <taxon>Dikarya</taxon>
        <taxon>Ascomycota</taxon>
        <taxon>Pezizomycotina</taxon>
        <taxon>Dothideomycetes</taxon>
        <taxon>Dothideomycetes incertae sedis</taxon>
        <taxon>Coniosporium</taxon>
    </lineage>
</organism>
<comment type="caution">
    <text evidence="1">The sequence shown here is derived from an EMBL/GenBank/DDBJ whole genome shotgun (WGS) entry which is preliminary data.</text>
</comment>
<reference evidence="1" key="1">
    <citation type="submission" date="2024-09" db="EMBL/GenBank/DDBJ databases">
        <title>Black Yeasts Isolated from many extreme environments.</title>
        <authorList>
            <person name="Coleine C."/>
            <person name="Stajich J.E."/>
            <person name="Selbmann L."/>
        </authorList>
    </citation>
    <scope>NUCLEOTIDE SEQUENCE</scope>
    <source>
        <strain evidence="1">CCFEE 5737</strain>
    </source>
</reference>
<gene>
    <name evidence="1" type="ORF">LTS18_008111</name>
</gene>